<dbReference type="PANTHER" id="PTHR10233">
    <property type="entry name" value="TRANSLATION INITIATION FACTOR EIF-2B"/>
    <property type="match status" value="1"/>
</dbReference>
<dbReference type="InterPro" id="IPR037171">
    <property type="entry name" value="NagB/RpiA_transferase-like"/>
</dbReference>
<comment type="caution">
    <text evidence="11">The sequence shown here is derived from an EMBL/GenBank/DDBJ whole genome shotgun (WGS) entry which is preliminary data.</text>
</comment>
<evidence type="ECO:0000313" key="11">
    <source>
        <dbReference type="EMBL" id="KAL1628071.1"/>
    </source>
</evidence>
<feature type="region of interest" description="Disordered" evidence="10">
    <location>
        <begin position="61"/>
        <end position="190"/>
    </location>
</feature>
<feature type="region of interest" description="Disordered" evidence="10">
    <location>
        <begin position="195"/>
        <end position="214"/>
    </location>
</feature>
<sequence>MAHIFCEMPSSIVTLKSPPDDFDIARPAKPTFPTRATPSPTAALESPCFRSELQAAKKLRATSVAAMADPTTPTPKDANGQTTAPAAAAPADAKTADMSKEQTPAAASGAAPAAAKEEKLSGAELKKRAKAEKAAKRAQEKAAKDAAGGGGPPPAAEKKKQEGKQKEQKGGQQSQQAGGSRGGQQQDRPLPVRRRLSQSGAAGGPVKEVKSEKKKLAEKQVGLFGHLYGQPRRHEIEGAPKEVHPAVLALGLQMSSYVGNAIRWLKDLIIKIDPSVPETTAKAHLLSSIDTFIREKFTAADEVISESAGTKIVDGDVVVTFAKSSIVLKTLLRAHADGRKFRVNVVDSKPLFEGKQMARSLAAAGIQVSYCLVGAAPHAVKEASKVFLGASAMMSNGRLYSRVGTAIVAMFAHERDIPVIVCCESVKFTERVALDSIVNNEIAPADEILGAGEWIGENLGNGEEEEGAQKKGRQGALKRWKETPHLQLLNILYDVTPAEYVKMVVTEMGSLPPSSVPVVHRISTNV</sequence>
<evidence type="ECO:0000256" key="8">
    <source>
        <dbReference type="ARBA" id="ARBA00046432"/>
    </source>
</evidence>
<feature type="compositionally biased region" description="Low complexity" evidence="10">
    <location>
        <begin position="104"/>
        <end position="114"/>
    </location>
</feature>
<dbReference type="Proteomes" id="UP001521116">
    <property type="component" value="Unassembled WGS sequence"/>
</dbReference>
<feature type="compositionally biased region" description="Basic and acidic residues" evidence="10">
    <location>
        <begin position="156"/>
        <end position="169"/>
    </location>
</feature>
<evidence type="ECO:0000256" key="10">
    <source>
        <dbReference type="SAM" id="MobiDB-lite"/>
    </source>
</evidence>
<dbReference type="Gene3D" id="3.40.50.10470">
    <property type="entry name" value="Translation initiation factor eif-2b, domain 2"/>
    <property type="match status" value="1"/>
</dbReference>
<evidence type="ECO:0000256" key="2">
    <source>
        <dbReference type="ARBA" id="ARBA00007251"/>
    </source>
</evidence>
<comment type="subcellular location">
    <subcellularLocation>
        <location evidence="1">Cytoplasm</location>
        <location evidence="1">Cytosol</location>
    </subcellularLocation>
</comment>
<protein>
    <recommendedName>
        <fullName evidence="6">Translation initiation factor eIF2B subunit delta</fullName>
    </recommendedName>
    <alternativeName>
        <fullName evidence="7">eIF2B GDP-GTP exchange factor subunit delta</fullName>
    </alternativeName>
</protein>
<dbReference type="InterPro" id="IPR042529">
    <property type="entry name" value="IF_2B-like_C"/>
</dbReference>
<organism evidence="11 12">
    <name type="scientific">Neofusicoccum ribis</name>
    <dbReference type="NCBI Taxonomy" id="45134"/>
    <lineage>
        <taxon>Eukaryota</taxon>
        <taxon>Fungi</taxon>
        <taxon>Dikarya</taxon>
        <taxon>Ascomycota</taxon>
        <taxon>Pezizomycotina</taxon>
        <taxon>Dothideomycetes</taxon>
        <taxon>Dothideomycetes incertae sedis</taxon>
        <taxon>Botryosphaeriales</taxon>
        <taxon>Botryosphaeriaceae</taxon>
        <taxon>Neofusicoccum</taxon>
    </lineage>
</organism>
<reference evidence="11 12" key="1">
    <citation type="submission" date="2024-02" db="EMBL/GenBank/DDBJ databases">
        <title>De novo assembly and annotation of 12 fungi associated with fruit tree decline syndrome in Ontario, Canada.</title>
        <authorList>
            <person name="Sulman M."/>
            <person name="Ellouze W."/>
            <person name="Ilyukhin E."/>
        </authorList>
    </citation>
    <scope>NUCLEOTIDE SEQUENCE [LARGE SCALE GENOMIC DNA]</scope>
    <source>
        <strain evidence="11 12">M1-105</strain>
    </source>
</reference>
<evidence type="ECO:0000256" key="9">
    <source>
        <dbReference type="RuleBase" id="RU003814"/>
    </source>
</evidence>
<feature type="compositionally biased region" description="Basic and acidic residues" evidence="10">
    <location>
        <begin position="115"/>
        <end position="144"/>
    </location>
</feature>
<name>A0ABR3SRX0_9PEZI</name>
<evidence type="ECO:0000256" key="4">
    <source>
        <dbReference type="ARBA" id="ARBA00022540"/>
    </source>
</evidence>
<dbReference type="SUPFAM" id="SSF100950">
    <property type="entry name" value="NagB/RpiA/CoA transferase-like"/>
    <property type="match status" value="1"/>
</dbReference>
<evidence type="ECO:0000256" key="1">
    <source>
        <dbReference type="ARBA" id="ARBA00004514"/>
    </source>
</evidence>
<feature type="region of interest" description="Disordered" evidence="10">
    <location>
        <begin position="16"/>
        <end position="46"/>
    </location>
</feature>
<proteinExistence type="inferred from homology"/>
<feature type="compositionally biased region" description="Low complexity" evidence="10">
    <location>
        <begin position="170"/>
        <end position="189"/>
    </location>
</feature>
<dbReference type="EMBL" id="JAJVDC020000065">
    <property type="protein sequence ID" value="KAL1628071.1"/>
    <property type="molecule type" value="Genomic_DNA"/>
</dbReference>
<evidence type="ECO:0000256" key="7">
    <source>
        <dbReference type="ARBA" id="ARBA00044356"/>
    </source>
</evidence>
<dbReference type="PANTHER" id="PTHR10233:SF14">
    <property type="entry name" value="TRANSLATION INITIATION FACTOR EIF-2B SUBUNIT DELTA"/>
    <property type="match status" value="1"/>
</dbReference>
<dbReference type="InterPro" id="IPR000649">
    <property type="entry name" value="IF-2B-related"/>
</dbReference>
<evidence type="ECO:0000313" key="12">
    <source>
        <dbReference type="Proteomes" id="UP001521116"/>
    </source>
</evidence>
<keyword evidence="5" id="KW-0648">Protein biosynthesis</keyword>
<keyword evidence="4" id="KW-0396">Initiation factor</keyword>
<accession>A0ABR3SRX0</accession>
<keyword evidence="3" id="KW-0963">Cytoplasm</keyword>
<dbReference type="Pfam" id="PF01008">
    <property type="entry name" value="IF-2B"/>
    <property type="match status" value="1"/>
</dbReference>
<comment type="similarity">
    <text evidence="2 9">Belongs to the eIF-2B alpha/beta/delta subunits family.</text>
</comment>
<comment type="subunit">
    <text evidence="8">Component of the translation initiation factor 2B (eIF2B) complex which is a heterodecamer of two sets of five different subunits: alpha, beta, gamma, delta and epsilon. Subunits alpha, beta and delta comprise a regulatory subcomplex and subunits epsilon and gamma comprise a catalytic subcomplex. Within the complex, the hexameric regulatory complex resides at the center, with the two heterodimeric catalytic subcomplexes bound on opposite sides.</text>
</comment>
<evidence type="ECO:0000256" key="5">
    <source>
        <dbReference type="ARBA" id="ARBA00022917"/>
    </source>
</evidence>
<feature type="compositionally biased region" description="Low complexity" evidence="10">
    <location>
        <begin position="82"/>
        <end position="93"/>
    </location>
</feature>
<evidence type="ECO:0000256" key="3">
    <source>
        <dbReference type="ARBA" id="ARBA00022490"/>
    </source>
</evidence>
<gene>
    <name evidence="11" type="ORF">SLS56_006001</name>
</gene>
<evidence type="ECO:0000256" key="6">
    <source>
        <dbReference type="ARBA" id="ARBA00044147"/>
    </source>
</evidence>
<keyword evidence="12" id="KW-1185">Reference proteome</keyword>